<evidence type="ECO:0008006" key="5">
    <source>
        <dbReference type="Google" id="ProtNLM"/>
    </source>
</evidence>
<sequence>MAVAASLSLLLASVINLGWDNSCLHCSHKLHILASKHHHKKTYTVVSVRDKEAVKASSETEGQRTLGIRFR</sequence>
<gene>
    <name evidence="3" type="ORF">OPV22_028994</name>
    <name evidence="2" type="ORF">OPV22_034709</name>
</gene>
<dbReference type="EMBL" id="JAQQAF010000008">
    <property type="protein sequence ID" value="KAJ8466442.1"/>
    <property type="molecule type" value="Genomic_DNA"/>
</dbReference>
<dbReference type="AlphaFoldDB" id="A0AAV8P4L9"/>
<name>A0AAV8P4L9_ENSVE</name>
<evidence type="ECO:0000313" key="2">
    <source>
        <dbReference type="EMBL" id="KAJ8456268.1"/>
    </source>
</evidence>
<organism evidence="3 4">
    <name type="scientific">Ensete ventricosum</name>
    <name type="common">Abyssinian banana</name>
    <name type="synonym">Musa ensete</name>
    <dbReference type="NCBI Taxonomy" id="4639"/>
    <lineage>
        <taxon>Eukaryota</taxon>
        <taxon>Viridiplantae</taxon>
        <taxon>Streptophyta</taxon>
        <taxon>Embryophyta</taxon>
        <taxon>Tracheophyta</taxon>
        <taxon>Spermatophyta</taxon>
        <taxon>Magnoliopsida</taxon>
        <taxon>Liliopsida</taxon>
        <taxon>Zingiberales</taxon>
        <taxon>Musaceae</taxon>
        <taxon>Ensete</taxon>
    </lineage>
</organism>
<feature type="chain" id="PRO_5044716614" description="Secreted protein" evidence="1">
    <location>
        <begin position="21"/>
        <end position="71"/>
    </location>
</feature>
<dbReference type="Proteomes" id="UP001222027">
    <property type="component" value="Unassembled WGS sequence"/>
</dbReference>
<keyword evidence="4" id="KW-1185">Reference proteome</keyword>
<evidence type="ECO:0000256" key="1">
    <source>
        <dbReference type="SAM" id="SignalP"/>
    </source>
</evidence>
<accession>A0AAV8P4L9</accession>
<evidence type="ECO:0000313" key="3">
    <source>
        <dbReference type="EMBL" id="KAJ8466442.1"/>
    </source>
</evidence>
<dbReference type="EMBL" id="JAQQAF010000010">
    <property type="protein sequence ID" value="KAJ8456268.1"/>
    <property type="molecule type" value="Genomic_DNA"/>
</dbReference>
<feature type="signal peptide" evidence="1">
    <location>
        <begin position="1"/>
        <end position="20"/>
    </location>
</feature>
<keyword evidence="1" id="KW-0732">Signal</keyword>
<protein>
    <recommendedName>
        <fullName evidence="5">Secreted protein</fullName>
    </recommendedName>
</protein>
<comment type="caution">
    <text evidence="3">The sequence shown here is derived from an EMBL/GenBank/DDBJ whole genome shotgun (WGS) entry which is preliminary data.</text>
</comment>
<proteinExistence type="predicted"/>
<evidence type="ECO:0000313" key="4">
    <source>
        <dbReference type="Proteomes" id="UP001222027"/>
    </source>
</evidence>
<reference evidence="3 4" key="1">
    <citation type="submission" date="2022-12" db="EMBL/GenBank/DDBJ databases">
        <title>Chromosome-scale assembly of the Ensete ventricosum genome.</title>
        <authorList>
            <person name="Dussert Y."/>
            <person name="Stocks J."/>
            <person name="Wendawek A."/>
            <person name="Woldeyes F."/>
            <person name="Nichols R.A."/>
            <person name="Borrell J.S."/>
        </authorList>
    </citation>
    <scope>NUCLEOTIDE SEQUENCE [LARGE SCALE GENOMIC DNA]</scope>
    <source>
        <strain evidence="4">cv. Maze</strain>
        <strain evidence="3">MazeRef_0001</strain>
        <tissue evidence="3">Seeds</tissue>
    </source>
</reference>